<keyword evidence="2" id="KW-1133">Transmembrane helix</keyword>
<evidence type="ECO:0000313" key="3">
    <source>
        <dbReference type="EMBL" id="KAB1143519.1"/>
    </source>
</evidence>
<feature type="transmembrane region" description="Helical" evidence="2">
    <location>
        <begin position="352"/>
        <end position="371"/>
    </location>
</feature>
<evidence type="ECO:0000313" key="4">
    <source>
        <dbReference type="Proteomes" id="UP000442707"/>
    </source>
</evidence>
<feature type="transmembrane region" description="Helical" evidence="2">
    <location>
        <begin position="415"/>
        <end position="434"/>
    </location>
</feature>
<comment type="caution">
    <text evidence="3">The sequence shown here is derived from an EMBL/GenBank/DDBJ whole genome shotgun (WGS) entry which is preliminary data.</text>
</comment>
<dbReference type="AlphaFoldDB" id="A0A6H9UVY1"/>
<proteinExistence type="predicted"/>
<dbReference type="InterPro" id="IPR032809">
    <property type="entry name" value="Put_HupE_UreJ"/>
</dbReference>
<evidence type="ECO:0000256" key="1">
    <source>
        <dbReference type="SAM" id="MobiDB-lite"/>
    </source>
</evidence>
<feature type="transmembrane region" description="Helical" evidence="2">
    <location>
        <begin position="265"/>
        <end position="288"/>
    </location>
</feature>
<protein>
    <submittedName>
        <fullName evidence="3">HupE/UreJ family protein</fullName>
    </submittedName>
</protein>
<evidence type="ECO:0000256" key="2">
    <source>
        <dbReference type="SAM" id="Phobius"/>
    </source>
</evidence>
<gene>
    <name evidence="3" type="ORF">F7R91_25610</name>
</gene>
<dbReference type="Pfam" id="PF13795">
    <property type="entry name" value="HupE_UreJ_2"/>
    <property type="match status" value="1"/>
</dbReference>
<organism evidence="3 4">
    <name type="scientific">Streptomyces luteolifulvus</name>
    <dbReference type="NCBI Taxonomy" id="2615112"/>
    <lineage>
        <taxon>Bacteria</taxon>
        <taxon>Bacillati</taxon>
        <taxon>Actinomycetota</taxon>
        <taxon>Actinomycetes</taxon>
        <taxon>Kitasatosporales</taxon>
        <taxon>Streptomycetaceae</taxon>
        <taxon>Streptomyces</taxon>
    </lineage>
</organism>
<keyword evidence="2" id="KW-0472">Membrane</keyword>
<feature type="transmembrane region" description="Helical" evidence="2">
    <location>
        <begin position="383"/>
        <end position="408"/>
    </location>
</feature>
<name>A0A6H9UVY1_9ACTN</name>
<reference evidence="3 4" key="1">
    <citation type="submission" date="2019-09" db="EMBL/GenBank/DDBJ databases">
        <title>Screening of Novel Bioactive Compounds from Soil-Associated.</title>
        <authorList>
            <person name="Zhao S."/>
        </authorList>
    </citation>
    <scope>NUCLEOTIDE SEQUENCE [LARGE SCALE GENOMIC DNA]</scope>
    <source>
        <strain evidence="3 4">HIT-DPA4</strain>
    </source>
</reference>
<dbReference type="Proteomes" id="UP000442707">
    <property type="component" value="Unassembled WGS sequence"/>
</dbReference>
<sequence>MQLASCTPRGPVTARAVKNSTRRHSGEMARARDPRLRAALFLSMMLWAPLQGFRGISGRMIRAVLVMLGGAVLAGLLVSLTASVASAHVPTTDGTSTIRQDGSLVRYKLEVDYDKLTKAAGLGGLPRRAKDAERETFLDSHRSQLASYLADHLTVALDDVRCAAALEDTGITKRQNFLYARMLLIHRCPGSGGEFTVRYEVFSDTAAIGAEHTNMVDYDLGGSGGSDVFDAGHHELRVGQSHADDAGQHEPQVGARVFSSSMGRFVSMGLEHILFGVDHVLFLVLLLLGAQGWRSVVRLATSFTLAHSVTLALAVLGWVEVPAEIVEPLIALSIVYVAVENIVRGESQHRTLIVFGFGLLHGLGFAGALSFTDHFSGHLLVSLLSFNLGIELGQLAIVLVVFPLLLLARRYSWSTVAHAGATAVVGVIGLVWFIERLLAPSGAA</sequence>
<feature type="transmembrane region" description="Helical" evidence="2">
    <location>
        <begin position="300"/>
        <end position="319"/>
    </location>
</feature>
<feature type="transmembrane region" description="Helical" evidence="2">
    <location>
        <begin position="65"/>
        <end position="89"/>
    </location>
</feature>
<keyword evidence="4" id="KW-1185">Reference proteome</keyword>
<feature type="region of interest" description="Disordered" evidence="1">
    <location>
        <begin position="1"/>
        <end position="29"/>
    </location>
</feature>
<keyword evidence="2" id="KW-0812">Transmembrane</keyword>
<accession>A0A6H9UVY1</accession>
<dbReference type="EMBL" id="VZRB01000019">
    <property type="protein sequence ID" value="KAB1143519.1"/>
    <property type="molecule type" value="Genomic_DNA"/>
</dbReference>
<feature type="transmembrane region" description="Helical" evidence="2">
    <location>
        <begin position="325"/>
        <end position="343"/>
    </location>
</feature>